<evidence type="ECO:0000256" key="2">
    <source>
        <dbReference type="ARBA" id="ARBA00023315"/>
    </source>
</evidence>
<dbReference type="EMBL" id="VTHL01000002">
    <property type="protein sequence ID" value="TYZ13352.1"/>
    <property type="molecule type" value="Genomic_DNA"/>
</dbReference>
<dbReference type="GO" id="GO:0016747">
    <property type="term" value="F:acyltransferase activity, transferring groups other than amino-acyl groups"/>
    <property type="evidence" value="ECO:0007669"/>
    <property type="project" value="InterPro"/>
</dbReference>
<dbReference type="CDD" id="cd04301">
    <property type="entry name" value="NAT_SF"/>
    <property type="match status" value="1"/>
</dbReference>
<dbReference type="InterPro" id="IPR000182">
    <property type="entry name" value="GNAT_dom"/>
</dbReference>
<proteinExistence type="predicted"/>
<evidence type="ECO:0000313" key="4">
    <source>
        <dbReference type="EMBL" id="TYZ13352.1"/>
    </source>
</evidence>
<name>A0A5D6VDU2_9BACT</name>
<dbReference type="Proteomes" id="UP000322791">
    <property type="component" value="Unassembled WGS sequence"/>
</dbReference>
<keyword evidence="1 4" id="KW-0808">Transferase</keyword>
<protein>
    <submittedName>
        <fullName evidence="4">GNAT family N-acetyltransferase</fullName>
    </submittedName>
</protein>
<keyword evidence="2" id="KW-0012">Acyltransferase</keyword>
<dbReference type="Gene3D" id="3.40.630.30">
    <property type="match status" value="1"/>
</dbReference>
<feature type="domain" description="N-acetyltransferase" evidence="3">
    <location>
        <begin position="45"/>
        <end position="196"/>
    </location>
</feature>
<keyword evidence="5" id="KW-1185">Reference proteome</keyword>
<dbReference type="PROSITE" id="PS51186">
    <property type="entry name" value="GNAT"/>
    <property type="match status" value="1"/>
</dbReference>
<sequence length="196" mass="22049">MPEFPTSPATILFPEALRMSSPLRIQVAKRTMATATHLAALGQQTFIEAFAADNKAEDMAQYVAENFSPEIQWAELQQPETIFLLAYFQETPVGYAKLKLNATLGLQSEKTTHSQLEIERLYVQEDWIGTGLGASLMRRAIEEAKLNGCRAVVLGVWEKNLRALEFYRRFGFKTIGQHAFVLGTDVQQDLILRKGL</sequence>
<organism evidence="4 5">
    <name type="scientific">Hymenobacter lutimineralis</name>
    <dbReference type="NCBI Taxonomy" id="2606448"/>
    <lineage>
        <taxon>Bacteria</taxon>
        <taxon>Pseudomonadati</taxon>
        <taxon>Bacteroidota</taxon>
        <taxon>Cytophagia</taxon>
        <taxon>Cytophagales</taxon>
        <taxon>Hymenobacteraceae</taxon>
        <taxon>Hymenobacter</taxon>
    </lineage>
</organism>
<evidence type="ECO:0000313" key="5">
    <source>
        <dbReference type="Proteomes" id="UP000322791"/>
    </source>
</evidence>
<gene>
    <name evidence="4" type="ORF">FY528_02780</name>
</gene>
<evidence type="ECO:0000259" key="3">
    <source>
        <dbReference type="PROSITE" id="PS51186"/>
    </source>
</evidence>
<dbReference type="InterPro" id="IPR016181">
    <property type="entry name" value="Acyl_CoA_acyltransferase"/>
</dbReference>
<comment type="caution">
    <text evidence="4">The sequence shown here is derived from an EMBL/GenBank/DDBJ whole genome shotgun (WGS) entry which is preliminary data.</text>
</comment>
<reference evidence="4 5" key="1">
    <citation type="submission" date="2019-08" db="EMBL/GenBank/DDBJ databases">
        <authorList>
            <person name="Seo M.-J."/>
        </authorList>
    </citation>
    <scope>NUCLEOTIDE SEQUENCE [LARGE SCALE GENOMIC DNA]</scope>
    <source>
        <strain evidence="4 5">KIGAM108</strain>
    </source>
</reference>
<evidence type="ECO:0000256" key="1">
    <source>
        <dbReference type="ARBA" id="ARBA00022679"/>
    </source>
</evidence>
<dbReference type="PANTHER" id="PTHR43877">
    <property type="entry name" value="AMINOALKYLPHOSPHONATE N-ACETYLTRANSFERASE-RELATED-RELATED"/>
    <property type="match status" value="1"/>
</dbReference>
<dbReference type="Pfam" id="PF00583">
    <property type="entry name" value="Acetyltransf_1"/>
    <property type="match status" value="1"/>
</dbReference>
<dbReference type="AlphaFoldDB" id="A0A5D6VDU2"/>
<dbReference type="InterPro" id="IPR050832">
    <property type="entry name" value="Bact_Acetyltransf"/>
</dbReference>
<dbReference type="SUPFAM" id="SSF55729">
    <property type="entry name" value="Acyl-CoA N-acyltransferases (Nat)"/>
    <property type="match status" value="1"/>
</dbReference>
<accession>A0A5D6VDU2</accession>